<protein>
    <recommendedName>
        <fullName evidence="1">Retrovirus-related Pol polyprotein from transposon TNT 1-94-like beta-barrel domain-containing protein</fullName>
    </recommendedName>
</protein>
<proteinExistence type="predicted"/>
<dbReference type="CDD" id="cd09272">
    <property type="entry name" value="RNase_HI_RT_Ty1"/>
    <property type="match status" value="1"/>
</dbReference>
<feature type="domain" description="Retrovirus-related Pol polyprotein from transposon TNT 1-94-like beta-barrel" evidence="1">
    <location>
        <begin position="1"/>
        <end position="51"/>
    </location>
</feature>
<comment type="caution">
    <text evidence="2">The sequence shown here is derived from an EMBL/GenBank/DDBJ whole genome shotgun (WGS) entry which is preliminary data.</text>
</comment>
<keyword evidence="3" id="KW-1185">Reference proteome</keyword>
<dbReference type="InterPro" id="IPR054722">
    <property type="entry name" value="PolX-like_BBD"/>
</dbReference>
<name>A0A2P5BCQ0_PARAD</name>
<gene>
    <name evidence="2" type="ORF">PanWU01x14_250800</name>
</gene>
<dbReference type="Pfam" id="PF22936">
    <property type="entry name" value="Pol_BBD"/>
    <property type="match status" value="1"/>
</dbReference>
<dbReference type="EMBL" id="JXTB01000309">
    <property type="protein sequence ID" value="PON46548.1"/>
    <property type="molecule type" value="Genomic_DNA"/>
</dbReference>
<accession>A0A2P5BCQ0</accession>
<dbReference type="AlphaFoldDB" id="A0A2P5BCQ0"/>
<sequence>MGNNAPCKVTGVGTVKIKMFDRVVRTLSGMRHVPDLKRNLISLSTFDSKGYKYTGEGGVLKVSRGALVVMKGQKRAAELYVLLGSTVTGEVAISTPLLSDDEVTRLWHMRLGHMNDEIDYMSRVPYSSAVGSLMYTMVCSRPDLSYAVSAVSRYIANPGKEYWKAVQWIFRYLHGSIDAYLQFGITRSGVVEYVDSDFGGNLDKRRSLTGQNAIFLAKDQMFHERTKHIDVRYHFVRDIIARGNIIVSKVSTHDNSADIMTKTLSGDKFKHCLDLRLLEFVTRILFALGPGLKTSRCDICGILVIGRNFEICGGSGGIGPIGPIPEPTTDLVGGAGAEPPRSGPVLLNRFVHTVFVQKSPQTRNRNATNQVQELSRIHGMKRVQS</sequence>
<dbReference type="Proteomes" id="UP000237105">
    <property type="component" value="Unassembled WGS sequence"/>
</dbReference>
<evidence type="ECO:0000313" key="3">
    <source>
        <dbReference type="Proteomes" id="UP000237105"/>
    </source>
</evidence>
<dbReference type="STRING" id="3476.A0A2P5BCQ0"/>
<evidence type="ECO:0000313" key="2">
    <source>
        <dbReference type="EMBL" id="PON46548.1"/>
    </source>
</evidence>
<evidence type="ECO:0000259" key="1">
    <source>
        <dbReference type="Pfam" id="PF22936"/>
    </source>
</evidence>
<dbReference type="PANTHER" id="PTHR11439:SF491">
    <property type="entry name" value="INTEGRASE CATALYTIC DOMAIN-CONTAINING PROTEIN"/>
    <property type="match status" value="1"/>
</dbReference>
<dbReference type="PANTHER" id="PTHR11439">
    <property type="entry name" value="GAG-POL-RELATED RETROTRANSPOSON"/>
    <property type="match status" value="1"/>
</dbReference>
<dbReference type="OrthoDB" id="418757at2759"/>
<organism evidence="2 3">
    <name type="scientific">Parasponia andersonii</name>
    <name type="common">Sponia andersonii</name>
    <dbReference type="NCBI Taxonomy" id="3476"/>
    <lineage>
        <taxon>Eukaryota</taxon>
        <taxon>Viridiplantae</taxon>
        <taxon>Streptophyta</taxon>
        <taxon>Embryophyta</taxon>
        <taxon>Tracheophyta</taxon>
        <taxon>Spermatophyta</taxon>
        <taxon>Magnoliopsida</taxon>
        <taxon>eudicotyledons</taxon>
        <taxon>Gunneridae</taxon>
        <taxon>Pentapetalae</taxon>
        <taxon>rosids</taxon>
        <taxon>fabids</taxon>
        <taxon>Rosales</taxon>
        <taxon>Cannabaceae</taxon>
        <taxon>Parasponia</taxon>
    </lineage>
</organism>
<reference evidence="3" key="1">
    <citation type="submission" date="2016-06" db="EMBL/GenBank/DDBJ databases">
        <title>Parallel loss of symbiosis genes in relatives of nitrogen-fixing non-legume Parasponia.</title>
        <authorList>
            <person name="Van Velzen R."/>
            <person name="Holmer R."/>
            <person name="Bu F."/>
            <person name="Rutten L."/>
            <person name="Van Zeijl A."/>
            <person name="Liu W."/>
            <person name="Santuari L."/>
            <person name="Cao Q."/>
            <person name="Sharma T."/>
            <person name="Shen D."/>
            <person name="Roswanjaya Y."/>
            <person name="Wardhani T."/>
            <person name="Kalhor M.S."/>
            <person name="Jansen J."/>
            <person name="Van den Hoogen J."/>
            <person name="Gungor B."/>
            <person name="Hartog M."/>
            <person name="Hontelez J."/>
            <person name="Verver J."/>
            <person name="Yang W.-C."/>
            <person name="Schijlen E."/>
            <person name="Repin R."/>
            <person name="Schilthuizen M."/>
            <person name="Schranz E."/>
            <person name="Heidstra R."/>
            <person name="Miyata K."/>
            <person name="Fedorova E."/>
            <person name="Kohlen W."/>
            <person name="Bisseling T."/>
            <person name="Smit S."/>
            <person name="Geurts R."/>
        </authorList>
    </citation>
    <scope>NUCLEOTIDE SEQUENCE [LARGE SCALE GENOMIC DNA]</scope>
    <source>
        <strain evidence="3">cv. WU1-14</strain>
    </source>
</reference>